<evidence type="ECO:0000256" key="10">
    <source>
        <dbReference type="PROSITE-ProRule" id="PRU00284"/>
    </source>
</evidence>
<keyword evidence="3" id="KW-0488">Methylation</keyword>
<accession>A0A0D0JYC5</accession>
<evidence type="ECO:0000313" key="16">
    <source>
        <dbReference type="EMBL" id="KIQ00702.1"/>
    </source>
</evidence>
<evidence type="ECO:0000256" key="4">
    <source>
        <dbReference type="ARBA" id="ARBA00022500"/>
    </source>
</evidence>
<feature type="transmembrane region" description="Helical" evidence="13">
    <location>
        <begin position="12"/>
        <end position="35"/>
    </location>
</feature>
<proteinExistence type="inferred from homology"/>
<evidence type="ECO:0000256" key="6">
    <source>
        <dbReference type="ARBA" id="ARBA00022989"/>
    </source>
</evidence>
<dbReference type="InterPro" id="IPR004090">
    <property type="entry name" value="Chemotax_Me-accpt_rcpt"/>
</dbReference>
<keyword evidence="4" id="KW-0145">Chemotaxis</keyword>
<feature type="domain" description="HAMP" evidence="15">
    <location>
        <begin position="211"/>
        <end position="264"/>
    </location>
</feature>
<dbReference type="PRINTS" id="PR00260">
    <property type="entry name" value="CHEMTRNSDUCR"/>
</dbReference>
<dbReference type="OrthoDB" id="8724574at2"/>
<dbReference type="SMART" id="SM00283">
    <property type="entry name" value="MA"/>
    <property type="match status" value="1"/>
</dbReference>
<dbReference type="Proteomes" id="UP000032068">
    <property type="component" value="Unassembled WGS sequence"/>
</dbReference>
<dbReference type="Gene3D" id="6.10.340.10">
    <property type="match status" value="1"/>
</dbReference>
<dbReference type="EMBL" id="JXQW01000025">
    <property type="protein sequence ID" value="KIQ00702.1"/>
    <property type="molecule type" value="Genomic_DNA"/>
</dbReference>
<dbReference type="CDD" id="cd19411">
    <property type="entry name" value="MCP2201-like_sensor"/>
    <property type="match status" value="1"/>
</dbReference>
<evidence type="ECO:0000259" key="15">
    <source>
        <dbReference type="PROSITE" id="PS50885"/>
    </source>
</evidence>
<evidence type="ECO:0000256" key="12">
    <source>
        <dbReference type="SAM" id="MobiDB-lite"/>
    </source>
</evidence>
<dbReference type="SMART" id="SM00304">
    <property type="entry name" value="HAMP"/>
    <property type="match status" value="1"/>
</dbReference>
<protein>
    <submittedName>
        <fullName evidence="16">Chemotaxis protein</fullName>
    </submittedName>
</protein>
<evidence type="ECO:0000259" key="14">
    <source>
        <dbReference type="PROSITE" id="PS50111"/>
    </source>
</evidence>
<dbReference type="AlphaFoldDB" id="A0A0D0JYC5"/>
<sequence length="541" mass="57966">MLRRLKIAKRTLLCFALMVVLVLGLGGFSLLQLASIRGEGLEIENDALPGIAIGDDIALAFANTRFDVMKMLSTRDAAQLTEAYEELKQRKAEFAEAMAAYRPLITSADERALLDNIDRIFQGYGGQAEQVHQLVRSGQGEAGRELAWTQMASVAKTMVDELGKLEQINDASEEASSANATAEYDKAKLITLITMLIAVVVTVVLAWRLTKSLSGPIGQALAVSETVAAGDLRPTCADISGIDEAALLLQSMERMRGNLRSTLTHVGDAASQLSSATEEMSALMLSNNTDLVTQNSEIEMAATAVTEMSQAVDEVTRNAVSTSEESRASSRTAKLGEEELERTVRSIIELTENVSSASEQAQLLASRTLEITKVLEVIRSVSEQTNLLALNAAIEAARAGDAGRGFAVVADEVRALAHRTSESTREIETMIGHIQQGTRSTVSALEVSSEQAQRTKGQAQSAKDALSLIASSVTVIDDRNTVIASACEEQSQVAREVDSNLVRIRDLSAQSAVRADQTGSASRALAELATGLSVKLRHFQL</sequence>
<name>A0A0D0JYC5_9PSED</name>
<dbReference type="GO" id="GO:0004888">
    <property type="term" value="F:transmembrane signaling receptor activity"/>
    <property type="evidence" value="ECO:0007669"/>
    <property type="project" value="InterPro"/>
</dbReference>
<feature type="domain" description="Methyl-accepting transducer" evidence="14">
    <location>
        <begin position="269"/>
        <end position="505"/>
    </location>
</feature>
<comment type="subcellular location">
    <subcellularLocation>
        <location evidence="1">Cell membrane</location>
        <topology evidence="1">Multi-pass membrane protein</topology>
    </subcellularLocation>
</comment>
<evidence type="ECO:0000256" key="5">
    <source>
        <dbReference type="ARBA" id="ARBA00022692"/>
    </source>
</evidence>
<reference evidence="16 17" key="1">
    <citation type="submission" date="2014-12" db="EMBL/GenBank/DDBJ databases">
        <title>16Stimator: statistical estimation of ribosomal gene copy numbers from draft genome assemblies.</title>
        <authorList>
            <person name="Perisin M.A."/>
            <person name="Vetter M."/>
            <person name="Gilbert J.A."/>
            <person name="Bergelson J."/>
        </authorList>
    </citation>
    <scope>NUCLEOTIDE SEQUENCE [LARGE SCALE GENOMIC DNA]</scope>
    <source>
        <strain evidence="16 17">MEJ086</strain>
    </source>
</reference>
<dbReference type="InterPro" id="IPR003660">
    <property type="entry name" value="HAMP_dom"/>
</dbReference>
<evidence type="ECO:0000256" key="7">
    <source>
        <dbReference type="ARBA" id="ARBA00023136"/>
    </source>
</evidence>
<dbReference type="Gene3D" id="1.10.287.950">
    <property type="entry name" value="Methyl-accepting chemotaxis protein"/>
    <property type="match status" value="1"/>
</dbReference>
<evidence type="ECO:0000256" key="1">
    <source>
        <dbReference type="ARBA" id="ARBA00004651"/>
    </source>
</evidence>
<dbReference type="InterPro" id="IPR004089">
    <property type="entry name" value="MCPsignal_dom"/>
</dbReference>
<evidence type="ECO:0000256" key="9">
    <source>
        <dbReference type="ARBA" id="ARBA00029447"/>
    </source>
</evidence>
<dbReference type="GO" id="GO:0006935">
    <property type="term" value="P:chemotaxis"/>
    <property type="evidence" value="ECO:0007669"/>
    <property type="project" value="UniProtKB-KW"/>
</dbReference>
<evidence type="ECO:0000256" key="8">
    <source>
        <dbReference type="ARBA" id="ARBA00023224"/>
    </source>
</evidence>
<organism evidence="16 17">
    <name type="scientific">Pseudomonas fulva</name>
    <dbReference type="NCBI Taxonomy" id="47880"/>
    <lineage>
        <taxon>Bacteria</taxon>
        <taxon>Pseudomonadati</taxon>
        <taxon>Pseudomonadota</taxon>
        <taxon>Gammaproteobacteria</taxon>
        <taxon>Pseudomonadales</taxon>
        <taxon>Pseudomonadaceae</taxon>
        <taxon>Pseudomonas</taxon>
    </lineage>
</organism>
<keyword evidence="7 13" id="KW-0472">Membrane</keyword>
<dbReference type="Pfam" id="PF00015">
    <property type="entry name" value="MCPsignal"/>
    <property type="match status" value="1"/>
</dbReference>
<dbReference type="InterPro" id="IPR024478">
    <property type="entry name" value="HlyB_4HB_MCP"/>
</dbReference>
<keyword evidence="11" id="KW-0175">Coiled coil</keyword>
<dbReference type="PROSITE" id="PS50111">
    <property type="entry name" value="CHEMOTAXIS_TRANSDUC_2"/>
    <property type="match status" value="1"/>
</dbReference>
<keyword evidence="2" id="KW-1003">Cell membrane</keyword>
<feature type="compositionally biased region" description="Basic and acidic residues" evidence="12">
    <location>
        <begin position="324"/>
        <end position="336"/>
    </location>
</feature>
<comment type="similarity">
    <text evidence="9">Belongs to the methyl-accepting chemotaxis (MCP) protein family.</text>
</comment>
<dbReference type="PROSITE" id="PS50885">
    <property type="entry name" value="HAMP"/>
    <property type="match status" value="1"/>
</dbReference>
<keyword evidence="5 13" id="KW-0812">Transmembrane</keyword>
<dbReference type="PANTHER" id="PTHR32089:SF120">
    <property type="entry name" value="METHYL-ACCEPTING CHEMOTAXIS PROTEIN TLPQ"/>
    <property type="match status" value="1"/>
</dbReference>
<feature type="coiled-coil region" evidence="11">
    <location>
        <begin position="70"/>
        <end position="97"/>
    </location>
</feature>
<dbReference type="GO" id="GO:0007165">
    <property type="term" value="P:signal transduction"/>
    <property type="evidence" value="ECO:0007669"/>
    <property type="project" value="UniProtKB-KW"/>
</dbReference>
<dbReference type="InterPro" id="IPR047347">
    <property type="entry name" value="YvaQ-like_sensor"/>
</dbReference>
<feature type="region of interest" description="Disordered" evidence="12">
    <location>
        <begin position="317"/>
        <end position="336"/>
    </location>
</feature>
<dbReference type="SUPFAM" id="SSF58104">
    <property type="entry name" value="Methyl-accepting chemotaxis protein (MCP) signaling domain"/>
    <property type="match status" value="1"/>
</dbReference>
<evidence type="ECO:0000313" key="17">
    <source>
        <dbReference type="Proteomes" id="UP000032068"/>
    </source>
</evidence>
<evidence type="ECO:0000256" key="3">
    <source>
        <dbReference type="ARBA" id="ARBA00022481"/>
    </source>
</evidence>
<dbReference type="FunFam" id="1.10.287.950:FF:000001">
    <property type="entry name" value="Methyl-accepting chemotaxis sensory transducer"/>
    <property type="match status" value="1"/>
</dbReference>
<evidence type="ECO:0000256" key="13">
    <source>
        <dbReference type="SAM" id="Phobius"/>
    </source>
</evidence>
<dbReference type="Pfam" id="PF00672">
    <property type="entry name" value="HAMP"/>
    <property type="match status" value="1"/>
</dbReference>
<keyword evidence="6 13" id="KW-1133">Transmembrane helix</keyword>
<evidence type="ECO:0000256" key="11">
    <source>
        <dbReference type="SAM" id="Coils"/>
    </source>
</evidence>
<keyword evidence="8 10" id="KW-0807">Transducer</keyword>
<dbReference type="GO" id="GO:0005886">
    <property type="term" value="C:plasma membrane"/>
    <property type="evidence" value="ECO:0007669"/>
    <property type="project" value="UniProtKB-SubCell"/>
</dbReference>
<dbReference type="PANTHER" id="PTHR32089">
    <property type="entry name" value="METHYL-ACCEPTING CHEMOTAXIS PROTEIN MCPB"/>
    <property type="match status" value="1"/>
</dbReference>
<gene>
    <name evidence="16" type="ORF">RU08_10140</name>
</gene>
<dbReference type="Pfam" id="PF12729">
    <property type="entry name" value="4HB_MCP_1"/>
    <property type="match status" value="1"/>
</dbReference>
<evidence type="ECO:0000256" key="2">
    <source>
        <dbReference type="ARBA" id="ARBA00022475"/>
    </source>
</evidence>
<comment type="caution">
    <text evidence="16">The sequence shown here is derived from an EMBL/GenBank/DDBJ whole genome shotgun (WGS) entry which is preliminary data.</text>
</comment>